<dbReference type="Gene3D" id="3.40.50.300">
    <property type="entry name" value="P-loop containing nucleotide triphosphate hydrolases"/>
    <property type="match status" value="1"/>
</dbReference>
<dbReference type="Proteomes" id="UP000183987">
    <property type="component" value="Unassembled WGS sequence"/>
</dbReference>
<evidence type="ECO:0000313" key="2">
    <source>
        <dbReference type="Proteomes" id="UP000183987"/>
    </source>
</evidence>
<evidence type="ECO:0000313" key="1">
    <source>
        <dbReference type="EMBL" id="SHF80131.1"/>
    </source>
</evidence>
<dbReference type="InterPro" id="IPR005331">
    <property type="entry name" value="Sulfotransferase"/>
</dbReference>
<dbReference type="InterPro" id="IPR027417">
    <property type="entry name" value="P-loop_NTPase"/>
</dbReference>
<reference evidence="2" key="1">
    <citation type="submission" date="2016-11" db="EMBL/GenBank/DDBJ databases">
        <authorList>
            <person name="Varghese N."/>
            <person name="Submissions S."/>
        </authorList>
    </citation>
    <scope>NUCLEOTIDE SEQUENCE [LARGE SCALE GENOMIC DNA]</scope>
    <source>
        <strain evidence="2">DSM 29326</strain>
    </source>
</reference>
<proteinExistence type="predicted"/>
<name>A0A1M5EM18_LOKAT</name>
<organism evidence="1 2">
    <name type="scientific">Loktanella atrilutea</name>
    <dbReference type="NCBI Taxonomy" id="366533"/>
    <lineage>
        <taxon>Bacteria</taxon>
        <taxon>Pseudomonadati</taxon>
        <taxon>Pseudomonadota</taxon>
        <taxon>Alphaproteobacteria</taxon>
        <taxon>Rhodobacterales</taxon>
        <taxon>Roseobacteraceae</taxon>
        <taxon>Loktanella</taxon>
    </lineage>
</organism>
<dbReference type="AlphaFoldDB" id="A0A1M5EM18"/>
<sequence>MTLLSANGKLFYFAHIPKTGGSSVETAMRKAGARRALHFHKRLDFVRCNLQHMHAELFDTFVPPKFYDKGFCVIRHPIARLVSEYRWRQTLEQASLPFDSWVRRQIAAYAKNPYVLDNHMRPQHEFVGKKIKVFRFEDGMDVIFGQLSVMTGLALNPETHVRQPSIKEPLTWSPETRALALHFYNADFAPLGYNYDTEIPSLSVDR</sequence>
<protein>
    <submittedName>
        <fullName evidence="1">Sulfotransferase family protein</fullName>
    </submittedName>
</protein>
<dbReference type="GO" id="GO:0016020">
    <property type="term" value="C:membrane"/>
    <property type="evidence" value="ECO:0007669"/>
    <property type="project" value="InterPro"/>
</dbReference>
<gene>
    <name evidence="1" type="ORF">SAMN05444339_11343</name>
</gene>
<keyword evidence="2" id="KW-1185">Reference proteome</keyword>
<dbReference type="STRING" id="366533.SAMN05444339_11343"/>
<dbReference type="SUPFAM" id="SSF52540">
    <property type="entry name" value="P-loop containing nucleoside triphosphate hydrolases"/>
    <property type="match status" value="1"/>
</dbReference>
<accession>A0A1M5EM18</accession>
<dbReference type="GO" id="GO:0008146">
    <property type="term" value="F:sulfotransferase activity"/>
    <property type="evidence" value="ECO:0007669"/>
    <property type="project" value="InterPro"/>
</dbReference>
<dbReference type="Pfam" id="PF03567">
    <property type="entry name" value="Sulfotransfer_2"/>
    <property type="match status" value="1"/>
</dbReference>
<keyword evidence="1" id="KW-0808">Transferase</keyword>
<dbReference type="EMBL" id="FQUE01000013">
    <property type="protein sequence ID" value="SHF80131.1"/>
    <property type="molecule type" value="Genomic_DNA"/>
</dbReference>
<dbReference type="RefSeq" id="WP_072858662.1">
    <property type="nucleotide sequence ID" value="NZ_FQUE01000013.1"/>
</dbReference>